<comment type="caution">
    <text evidence="8">The sequence shown here is derived from an EMBL/GenBank/DDBJ whole genome shotgun (WGS) entry which is preliminary data.</text>
</comment>
<sequence>MSRSRNVSSGPTPEPNVPKRHAACDECRQRKLKCSGETSGCSRCLRQNLYCHYSVQKPMGRPPKSRTRQDDEPTTTAAPGFYDYPGEGSGMEHTLPLTFPDTSAALDEAAMLSYPYSSYTVSQGLSVTSGPAYAEQGHGHSPGQLSTPHYPTPPDYSHMSGAGMFPPTASTAFPVASNLMPGPEAFPQTQSLSPCSCLSYMYLCLNSLSSISSFPPSSQTLSTLYTAARTARSVIYCEICPQAFNSGVQNLMLLGTLLSVIGDSWLKVTHMDAEQLGTNTLSPSFVASFPSDPNERQRKWKRWLRHVVRHGVIGSTNTPRVDAVQNESLESPNLLSLIEELENRQRQWHANPRPHQIEYRVGAPNQYHNHPPGSGAQTQDTEHLCIQIAGTARRVIDRFGFGDE</sequence>
<dbReference type="EMBL" id="PDNB01000022">
    <property type="protein sequence ID" value="PGH15826.1"/>
    <property type="molecule type" value="Genomic_DNA"/>
</dbReference>
<dbReference type="CDD" id="cd00067">
    <property type="entry name" value="GAL4"/>
    <property type="match status" value="1"/>
</dbReference>
<evidence type="ECO:0000256" key="2">
    <source>
        <dbReference type="ARBA" id="ARBA00023015"/>
    </source>
</evidence>
<dbReference type="InterPro" id="IPR001138">
    <property type="entry name" value="Zn2Cys6_DnaBD"/>
</dbReference>
<feature type="region of interest" description="Disordered" evidence="6">
    <location>
        <begin position="1"/>
        <end position="22"/>
    </location>
</feature>
<proteinExistence type="predicted"/>
<comment type="subcellular location">
    <subcellularLocation>
        <location evidence="1">Nucleus</location>
    </subcellularLocation>
</comment>
<name>A0A2B7Y2W6_9EURO</name>
<dbReference type="SUPFAM" id="SSF57701">
    <property type="entry name" value="Zn2/Cys6 DNA-binding domain"/>
    <property type="match status" value="1"/>
</dbReference>
<keyword evidence="5" id="KW-0539">Nucleus</keyword>
<dbReference type="SMART" id="SM00066">
    <property type="entry name" value="GAL4"/>
    <property type="match status" value="1"/>
</dbReference>
<dbReference type="PROSITE" id="PS00463">
    <property type="entry name" value="ZN2_CY6_FUNGAL_1"/>
    <property type="match status" value="1"/>
</dbReference>
<dbReference type="PANTHER" id="PTHR47540:SF4">
    <property type="entry name" value="TRANSCRIPTION FACTOR RGLT"/>
    <property type="match status" value="1"/>
</dbReference>
<protein>
    <recommendedName>
        <fullName evidence="7">Zn(2)-C6 fungal-type domain-containing protein</fullName>
    </recommendedName>
</protein>
<feature type="domain" description="Zn(2)-C6 fungal-type" evidence="7">
    <location>
        <begin position="23"/>
        <end position="53"/>
    </location>
</feature>
<dbReference type="OrthoDB" id="10261408at2759"/>
<evidence type="ECO:0000256" key="4">
    <source>
        <dbReference type="ARBA" id="ARBA00023163"/>
    </source>
</evidence>
<feature type="region of interest" description="Disordered" evidence="6">
    <location>
        <begin position="55"/>
        <end position="79"/>
    </location>
</feature>
<dbReference type="GO" id="GO:0045944">
    <property type="term" value="P:positive regulation of transcription by RNA polymerase II"/>
    <property type="evidence" value="ECO:0007669"/>
    <property type="project" value="TreeGrafter"/>
</dbReference>
<dbReference type="Gene3D" id="4.10.240.10">
    <property type="entry name" value="Zn(2)-C6 fungal-type DNA-binding domain"/>
    <property type="match status" value="1"/>
</dbReference>
<dbReference type="GO" id="GO:0000981">
    <property type="term" value="F:DNA-binding transcription factor activity, RNA polymerase II-specific"/>
    <property type="evidence" value="ECO:0007669"/>
    <property type="project" value="InterPro"/>
</dbReference>
<keyword evidence="3" id="KW-0238">DNA-binding</keyword>
<dbReference type="AlphaFoldDB" id="A0A2B7Y2W6"/>
<evidence type="ECO:0000256" key="3">
    <source>
        <dbReference type="ARBA" id="ARBA00023125"/>
    </source>
</evidence>
<dbReference type="Pfam" id="PF00172">
    <property type="entry name" value="Zn_clus"/>
    <property type="match status" value="1"/>
</dbReference>
<dbReference type="GO" id="GO:0005634">
    <property type="term" value="C:nucleus"/>
    <property type="evidence" value="ECO:0007669"/>
    <property type="project" value="UniProtKB-SubCell"/>
</dbReference>
<keyword evidence="2" id="KW-0805">Transcription regulation</keyword>
<reference evidence="8 9" key="1">
    <citation type="submission" date="2017-10" db="EMBL/GenBank/DDBJ databases">
        <title>Comparative genomics in systemic dimorphic fungi from Ajellomycetaceae.</title>
        <authorList>
            <person name="Munoz J.F."/>
            <person name="Mcewen J.G."/>
            <person name="Clay O.K."/>
            <person name="Cuomo C.A."/>
        </authorList>
    </citation>
    <scope>NUCLEOTIDE SEQUENCE [LARGE SCALE GENOMIC DNA]</scope>
    <source>
        <strain evidence="8 9">UAMH5409</strain>
    </source>
</reference>
<dbReference type="InterPro" id="IPR051711">
    <property type="entry name" value="Stress_Response_Reg"/>
</dbReference>
<dbReference type="InterPro" id="IPR036864">
    <property type="entry name" value="Zn2-C6_fun-type_DNA-bd_sf"/>
</dbReference>
<gene>
    <name evidence="8" type="ORF">AJ79_02207</name>
</gene>
<organism evidence="8 9">
    <name type="scientific">Helicocarpus griseus UAMH5409</name>
    <dbReference type="NCBI Taxonomy" id="1447875"/>
    <lineage>
        <taxon>Eukaryota</taxon>
        <taxon>Fungi</taxon>
        <taxon>Dikarya</taxon>
        <taxon>Ascomycota</taxon>
        <taxon>Pezizomycotina</taxon>
        <taxon>Eurotiomycetes</taxon>
        <taxon>Eurotiomycetidae</taxon>
        <taxon>Onygenales</taxon>
        <taxon>Ajellomycetaceae</taxon>
        <taxon>Helicocarpus</taxon>
    </lineage>
</organism>
<evidence type="ECO:0000256" key="5">
    <source>
        <dbReference type="ARBA" id="ARBA00023242"/>
    </source>
</evidence>
<dbReference type="PANTHER" id="PTHR47540">
    <property type="entry name" value="THIAMINE REPRESSIBLE GENES REGULATORY PROTEIN THI5"/>
    <property type="match status" value="1"/>
</dbReference>
<evidence type="ECO:0000313" key="9">
    <source>
        <dbReference type="Proteomes" id="UP000223968"/>
    </source>
</evidence>
<dbReference type="Proteomes" id="UP000223968">
    <property type="component" value="Unassembled WGS sequence"/>
</dbReference>
<feature type="compositionally biased region" description="Polar residues" evidence="6">
    <location>
        <begin position="1"/>
        <end position="11"/>
    </location>
</feature>
<keyword evidence="4" id="KW-0804">Transcription</keyword>
<dbReference type="GO" id="GO:0008270">
    <property type="term" value="F:zinc ion binding"/>
    <property type="evidence" value="ECO:0007669"/>
    <property type="project" value="InterPro"/>
</dbReference>
<keyword evidence="9" id="KW-1185">Reference proteome</keyword>
<evidence type="ECO:0000256" key="6">
    <source>
        <dbReference type="SAM" id="MobiDB-lite"/>
    </source>
</evidence>
<evidence type="ECO:0000256" key="1">
    <source>
        <dbReference type="ARBA" id="ARBA00004123"/>
    </source>
</evidence>
<dbReference type="STRING" id="1447875.A0A2B7Y2W6"/>
<evidence type="ECO:0000259" key="7">
    <source>
        <dbReference type="PROSITE" id="PS50048"/>
    </source>
</evidence>
<dbReference type="PROSITE" id="PS50048">
    <property type="entry name" value="ZN2_CY6_FUNGAL_2"/>
    <property type="match status" value="1"/>
</dbReference>
<evidence type="ECO:0000313" key="8">
    <source>
        <dbReference type="EMBL" id="PGH15826.1"/>
    </source>
</evidence>
<accession>A0A2B7Y2W6</accession>
<dbReference type="GO" id="GO:0043565">
    <property type="term" value="F:sequence-specific DNA binding"/>
    <property type="evidence" value="ECO:0007669"/>
    <property type="project" value="TreeGrafter"/>
</dbReference>